<dbReference type="eggNOG" id="COG1355">
    <property type="taxonomic scope" value="Bacteria"/>
</dbReference>
<reference evidence="4" key="1">
    <citation type="submission" date="2009-09" db="EMBL/GenBank/DDBJ databases">
        <title>The complete chromosome of Desulfohalobium retbaense DSM 5692.</title>
        <authorList>
            <consortium name="US DOE Joint Genome Institute (JGI-PGF)"/>
            <person name="Lucas S."/>
            <person name="Copeland A."/>
            <person name="Lapidus A."/>
            <person name="Glavina del Rio T."/>
            <person name="Dalin E."/>
            <person name="Tice H."/>
            <person name="Bruce D."/>
            <person name="Goodwin L."/>
            <person name="Pitluck S."/>
            <person name="Kyrpides N."/>
            <person name="Mavromatis K."/>
            <person name="Ivanova N."/>
            <person name="Mikhailova N."/>
            <person name="Munk A.C."/>
            <person name="Brettin T."/>
            <person name="Detter J.C."/>
            <person name="Han C."/>
            <person name="Tapia R."/>
            <person name="Larimer F."/>
            <person name="Land M."/>
            <person name="Hauser L."/>
            <person name="Markowitz V."/>
            <person name="Cheng J.-F."/>
            <person name="Hugenholtz P."/>
            <person name="Woyke T."/>
            <person name="Wu D."/>
            <person name="Spring S."/>
            <person name="Klenk H.-P."/>
            <person name="Eisen J.A."/>
        </authorList>
    </citation>
    <scope>NUCLEOTIDE SEQUENCE [LARGE SCALE GENOMIC DNA]</scope>
    <source>
        <strain evidence="4">DSM 5692</strain>
    </source>
</reference>
<dbReference type="Proteomes" id="UP000001052">
    <property type="component" value="Chromosome"/>
</dbReference>
<dbReference type="Pfam" id="PF01875">
    <property type="entry name" value="Memo"/>
    <property type="match status" value="1"/>
</dbReference>
<dbReference type="CDD" id="cd07361">
    <property type="entry name" value="MEMO_like"/>
    <property type="match status" value="1"/>
</dbReference>
<keyword evidence="4" id="KW-1185">Reference proteome</keyword>
<dbReference type="PANTHER" id="PTHR11060">
    <property type="entry name" value="PROTEIN MEMO1"/>
    <property type="match status" value="1"/>
</dbReference>
<dbReference type="RefSeq" id="WP_015750669.1">
    <property type="nucleotide sequence ID" value="NC_013223.1"/>
</dbReference>
<reference evidence="3 4" key="2">
    <citation type="journal article" date="2010" name="Stand. Genomic Sci.">
        <title>Complete genome sequence of Desulfohalobium retbaense type strain (HR(100)).</title>
        <authorList>
            <person name="Spring S."/>
            <person name="Nolan M."/>
            <person name="Lapidus A."/>
            <person name="Glavina Del Rio T."/>
            <person name="Copeland A."/>
            <person name="Tice H."/>
            <person name="Cheng J.F."/>
            <person name="Lucas S."/>
            <person name="Land M."/>
            <person name="Chen F."/>
            <person name="Bruce D."/>
            <person name="Goodwin L."/>
            <person name="Pitluck S."/>
            <person name="Ivanova N."/>
            <person name="Mavromatis K."/>
            <person name="Mikhailova N."/>
            <person name="Pati A."/>
            <person name="Chen A."/>
            <person name="Palaniappan K."/>
            <person name="Hauser L."/>
            <person name="Chang Y.J."/>
            <person name="Jeffries C.D."/>
            <person name="Munk C."/>
            <person name="Kiss H."/>
            <person name="Chain P."/>
            <person name="Han C."/>
            <person name="Brettin T."/>
            <person name="Detter J.C."/>
            <person name="Schuler E."/>
            <person name="Goker M."/>
            <person name="Rohde M."/>
            <person name="Bristow J."/>
            <person name="Eisen J.A."/>
            <person name="Markowitz V."/>
            <person name="Hugenholtz P."/>
            <person name="Kyrpides N.C."/>
            <person name="Klenk H.P."/>
        </authorList>
    </citation>
    <scope>NUCLEOTIDE SEQUENCE [LARGE SCALE GENOMIC DNA]</scope>
    <source>
        <strain evidence="3 4">DSM 5692</strain>
    </source>
</reference>
<dbReference type="InterPro" id="IPR002737">
    <property type="entry name" value="MEMO1_fam"/>
</dbReference>
<dbReference type="OrthoDB" id="9785549at2"/>
<accession>C8WZN5</accession>
<evidence type="ECO:0000313" key="4">
    <source>
        <dbReference type="Proteomes" id="UP000001052"/>
    </source>
</evidence>
<proteinExistence type="inferred from homology"/>
<gene>
    <name evidence="3" type="ordered locus">Dret_0208</name>
</gene>
<protein>
    <recommendedName>
        <fullName evidence="2">MEMO1 family protein Dret_0208</fullName>
    </recommendedName>
</protein>
<dbReference type="NCBIfam" id="TIGR04336">
    <property type="entry name" value="AmmeMemoSam_B"/>
    <property type="match status" value="1"/>
</dbReference>
<evidence type="ECO:0000313" key="3">
    <source>
        <dbReference type="EMBL" id="ACV67510.1"/>
    </source>
</evidence>
<comment type="similarity">
    <text evidence="1 2">Belongs to the MEMO1 family.</text>
</comment>
<dbReference type="KEGG" id="drt:Dret_0208"/>
<evidence type="ECO:0000256" key="2">
    <source>
        <dbReference type="HAMAP-Rule" id="MF_00055"/>
    </source>
</evidence>
<sequence>MRRSPIVAGQFYPGTKTAWEQQVRTYLAQATAPQSPSLMAMVPHAGYPFSGPVAGKTLGAASLPETLLLLGPNHTGLGKALALWSRGAWDIPGASLAIEEKLAGAIVHGCPHIASDEAAHLREHSLEVILPFLWALNPRTRIVPLAVAEHHLPTLLETAEHLHTVLGRQQQQVGIVVSSDMSHFISEQEAKHLDDMALQRILDLDPEGLYNTVRNNRISMCGVLPMTLGLQLVKRMGAVSAKLVDYATSADATGDRSQVVGYAGVLLS</sequence>
<dbReference type="HAMAP" id="MF_00055">
    <property type="entry name" value="MEMO1"/>
    <property type="match status" value="1"/>
</dbReference>
<dbReference type="STRING" id="485915.Dret_0208"/>
<dbReference type="AlphaFoldDB" id="C8WZN5"/>
<organism evidence="3 4">
    <name type="scientific">Desulfohalobium retbaense (strain ATCC 49708 / DSM 5692 / JCM 16813 / HR100)</name>
    <dbReference type="NCBI Taxonomy" id="485915"/>
    <lineage>
        <taxon>Bacteria</taxon>
        <taxon>Pseudomonadati</taxon>
        <taxon>Thermodesulfobacteriota</taxon>
        <taxon>Desulfovibrionia</taxon>
        <taxon>Desulfovibrionales</taxon>
        <taxon>Desulfohalobiaceae</taxon>
        <taxon>Desulfohalobium</taxon>
    </lineage>
</organism>
<dbReference type="Gene3D" id="3.40.830.10">
    <property type="entry name" value="LigB-like"/>
    <property type="match status" value="1"/>
</dbReference>
<evidence type="ECO:0000256" key="1">
    <source>
        <dbReference type="ARBA" id="ARBA00006315"/>
    </source>
</evidence>
<dbReference type="HOGENOM" id="CLU_038085_2_0_7"/>
<dbReference type="PANTHER" id="PTHR11060:SF0">
    <property type="entry name" value="PROTEIN MEMO1"/>
    <property type="match status" value="1"/>
</dbReference>
<name>C8WZN5_DESRD</name>
<dbReference type="EMBL" id="CP001734">
    <property type="protein sequence ID" value="ACV67510.1"/>
    <property type="molecule type" value="Genomic_DNA"/>
</dbReference>